<comment type="caution">
    <text evidence="1">The sequence shown here is derived from an EMBL/GenBank/DDBJ whole genome shotgun (WGS) entry which is preliminary data.</text>
</comment>
<evidence type="ECO:0000313" key="2">
    <source>
        <dbReference type="Proteomes" id="UP001523401"/>
    </source>
</evidence>
<gene>
    <name evidence="1" type="ORF">NF685_07990</name>
</gene>
<keyword evidence="2" id="KW-1185">Reference proteome</keyword>
<organism evidence="1 2">
    <name type="scientific">Asaia lannensis NBRC 102526</name>
    <dbReference type="NCBI Taxonomy" id="1307926"/>
    <lineage>
        <taxon>Bacteria</taxon>
        <taxon>Pseudomonadati</taxon>
        <taxon>Pseudomonadota</taxon>
        <taxon>Alphaproteobacteria</taxon>
        <taxon>Acetobacterales</taxon>
        <taxon>Acetobacteraceae</taxon>
        <taxon>Asaia</taxon>
    </lineage>
</organism>
<evidence type="ECO:0000313" key="1">
    <source>
        <dbReference type="EMBL" id="MCO6159965.1"/>
    </source>
</evidence>
<reference evidence="1 2" key="1">
    <citation type="submission" date="2022-06" db="EMBL/GenBank/DDBJ databases">
        <title>Whole-genome of Asaia lannensis strain LMG 27011T.</title>
        <authorList>
            <person name="Sombolestani A."/>
        </authorList>
    </citation>
    <scope>NUCLEOTIDE SEQUENCE [LARGE SCALE GENOMIC DNA]</scope>
    <source>
        <strain evidence="1 2">NBRC 102526</strain>
    </source>
</reference>
<dbReference type="Proteomes" id="UP001523401">
    <property type="component" value="Unassembled WGS sequence"/>
</dbReference>
<dbReference type="RefSeq" id="WP_252849222.1">
    <property type="nucleotide sequence ID" value="NZ_BAPW01000010.1"/>
</dbReference>
<protein>
    <submittedName>
        <fullName evidence="1">Uncharacterized protein</fullName>
    </submittedName>
</protein>
<sequence length="75" mass="7828">MTSEDIDEWLDSWIEMHHAHWGSPEKAAGLCIAAAAEAGISERDLNAASGGDLALYLQEEGEAIAEASGAAPDGF</sequence>
<dbReference type="EMBL" id="JAMXQU010000004">
    <property type="protein sequence ID" value="MCO6159965.1"/>
    <property type="molecule type" value="Genomic_DNA"/>
</dbReference>
<proteinExistence type="predicted"/>
<accession>A0ABT1CGH2</accession>
<name>A0ABT1CGH2_9PROT</name>